<keyword evidence="1" id="KW-0472">Membrane</keyword>
<keyword evidence="1" id="KW-1133">Transmembrane helix</keyword>
<feature type="signal peptide" evidence="2">
    <location>
        <begin position="1"/>
        <end position="22"/>
    </location>
</feature>
<reference evidence="3" key="1">
    <citation type="submission" date="2018-01" db="EMBL/GenBank/DDBJ databases">
        <title>An insight into the sialome of Amazonian anophelines.</title>
        <authorList>
            <person name="Ribeiro J.M."/>
            <person name="Scarpassa V."/>
            <person name="Calvo E."/>
        </authorList>
    </citation>
    <scope>NUCLEOTIDE SEQUENCE</scope>
    <source>
        <tissue evidence="3">Salivary glands</tissue>
    </source>
</reference>
<feature type="chain" id="PRO_5014999046" evidence="2">
    <location>
        <begin position="23"/>
        <end position="338"/>
    </location>
</feature>
<organism evidence="3">
    <name type="scientific">Anopheles braziliensis</name>
    <dbReference type="NCBI Taxonomy" id="58242"/>
    <lineage>
        <taxon>Eukaryota</taxon>
        <taxon>Metazoa</taxon>
        <taxon>Ecdysozoa</taxon>
        <taxon>Arthropoda</taxon>
        <taxon>Hexapoda</taxon>
        <taxon>Insecta</taxon>
        <taxon>Pterygota</taxon>
        <taxon>Neoptera</taxon>
        <taxon>Endopterygota</taxon>
        <taxon>Diptera</taxon>
        <taxon>Nematocera</taxon>
        <taxon>Culicoidea</taxon>
        <taxon>Culicidae</taxon>
        <taxon>Anophelinae</taxon>
        <taxon>Anopheles</taxon>
    </lineage>
</organism>
<accession>A0A2M3ZMK9</accession>
<dbReference type="AlphaFoldDB" id="A0A2M3ZMK9"/>
<sequence length="338" mass="37803">MVQLIQLVLTLRLVVHTVRVEAERLVARINGNREWTVLEQGQLEGIRITGRYVHPAGDRCIERYILHPTVTILAQVLVLILHGYATDLHDPLVGPEVFATIAPIVTVAPRAIDQRLLREADQFLRLAEVGTLDVTDRTERPAGTAHGLILDRRHGTADAPIPALRQIVHVFGRFVRERLATVVHTGRAKTTQRLHLILRPISQMINGHSEAPIGTVVRVNETKVLTEHVQPVFVLPIVGVRLLVFALEAAKLVVKVFLRARMHKLLHRIEGGVVASARTGETYAWISQLNLKHFLRNVLVIVGLVIDVVMIVVRSEQRVVALHLIPYRNGHPGGRILR</sequence>
<keyword evidence="2" id="KW-0732">Signal</keyword>
<feature type="transmembrane region" description="Helical" evidence="1">
    <location>
        <begin position="294"/>
        <end position="313"/>
    </location>
</feature>
<proteinExistence type="predicted"/>
<protein>
    <submittedName>
        <fullName evidence="3">Putative secreted peptide</fullName>
    </submittedName>
</protein>
<evidence type="ECO:0000256" key="1">
    <source>
        <dbReference type="SAM" id="Phobius"/>
    </source>
</evidence>
<feature type="transmembrane region" description="Helical" evidence="1">
    <location>
        <begin position="233"/>
        <end position="258"/>
    </location>
</feature>
<keyword evidence="1" id="KW-0812">Transmembrane</keyword>
<evidence type="ECO:0000256" key="2">
    <source>
        <dbReference type="SAM" id="SignalP"/>
    </source>
</evidence>
<dbReference type="EMBL" id="GGFM01009033">
    <property type="protein sequence ID" value="MBW29784.1"/>
    <property type="molecule type" value="Transcribed_RNA"/>
</dbReference>
<name>A0A2M3ZMK9_9DIPT</name>
<evidence type="ECO:0000313" key="3">
    <source>
        <dbReference type="EMBL" id="MBW29784.1"/>
    </source>
</evidence>